<name>A0A511KGI0_RHOTO</name>
<gene>
    <name evidence="2" type="ORF">Rt10032_c08g3498</name>
</gene>
<organism evidence="2 3">
    <name type="scientific">Rhodotorula toruloides</name>
    <name type="common">Yeast</name>
    <name type="synonym">Rhodosporidium toruloides</name>
    <dbReference type="NCBI Taxonomy" id="5286"/>
    <lineage>
        <taxon>Eukaryota</taxon>
        <taxon>Fungi</taxon>
        <taxon>Dikarya</taxon>
        <taxon>Basidiomycota</taxon>
        <taxon>Pucciniomycotina</taxon>
        <taxon>Microbotryomycetes</taxon>
        <taxon>Sporidiobolales</taxon>
        <taxon>Sporidiobolaceae</taxon>
        <taxon>Rhodotorula</taxon>
    </lineage>
</organism>
<protein>
    <submittedName>
        <fullName evidence="2">Uncharacterized protein</fullName>
    </submittedName>
</protein>
<feature type="region of interest" description="Disordered" evidence="1">
    <location>
        <begin position="442"/>
        <end position="467"/>
    </location>
</feature>
<dbReference type="EMBL" id="BJWK01000008">
    <property type="protein sequence ID" value="GEM09481.1"/>
    <property type="molecule type" value="Genomic_DNA"/>
</dbReference>
<evidence type="ECO:0000256" key="1">
    <source>
        <dbReference type="SAM" id="MobiDB-lite"/>
    </source>
</evidence>
<sequence>MTIQTHKTEDLVFASSSSADVPSSPSARLSASNTLAADPATSTDTTAASPLPVPPAPLEADDIQPDVCGPSAAKVPSATMRSVVFHLHESVNEKALFAGEEGATGPTAALVAGLQRGVAEATAISTITTEANTAPMSPPALASWRKNQSLKGGFGSSPPPTREIKQMNLTANQLVFDALENHLVGIVAFGSVADDSLPGSSAKIRQQRVSTGHSVARARHPRTSTFGETSDERRIGVFETVLMISDLLTKKLGRFVNPKVLYQVAPSTFNSLEPSLTLAPSARLEEIMGGIDLARLSYSAFAAICKPFLEILSAPHTIRSGRIGRDNIRLKRGYFNPEKAADVAAGRSRGAATSGRSQYLTKTNIHSPESRRIRTRPKLWPKDWRRCERDVDSLVFLTHQCGTTTIKRRLRKGTISSTSYSIAGLASTDRTIAEKSARDYLIQQGKLERGTQKGSLKGKGKKKESTK</sequence>
<evidence type="ECO:0000313" key="3">
    <source>
        <dbReference type="Proteomes" id="UP000321518"/>
    </source>
</evidence>
<dbReference type="Proteomes" id="UP000321518">
    <property type="component" value="Unassembled WGS sequence"/>
</dbReference>
<feature type="region of interest" description="Disordered" evidence="1">
    <location>
        <begin position="1"/>
        <end position="65"/>
    </location>
</feature>
<dbReference type="AlphaFoldDB" id="A0A511KGI0"/>
<evidence type="ECO:0000313" key="2">
    <source>
        <dbReference type="EMBL" id="GEM09481.1"/>
    </source>
</evidence>
<feature type="compositionally biased region" description="Basic residues" evidence="1">
    <location>
        <begin position="456"/>
        <end position="467"/>
    </location>
</feature>
<reference evidence="2 3" key="1">
    <citation type="submission" date="2019-07" db="EMBL/GenBank/DDBJ databases">
        <title>Rhodotorula toruloides NBRC10032 genome sequencing.</title>
        <authorList>
            <person name="Shida Y."/>
            <person name="Takaku H."/>
            <person name="Ogasawara W."/>
            <person name="Mori K."/>
        </authorList>
    </citation>
    <scope>NUCLEOTIDE SEQUENCE [LARGE SCALE GENOMIC DNA]</scope>
    <source>
        <strain evidence="2 3">NBRC10032</strain>
    </source>
</reference>
<proteinExistence type="predicted"/>
<feature type="compositionally biased region" description="Low complexity" evidence="1">
    <location>
        <begin position="14"/>
        <end position="27"/>
    </location>
</feature>
<feature type="compositionally biased region" description="Basic and acidic residues" evidence="1">
    <location>
        <begin position="1"/>
        <end position="10"/>
    </location>
</feature>
<accession>A0A511KGI0</accession>
<feature type="compositionally biased region" description="Low complexity" evidence="1">
    <location>
        <begin position="34"/>
        <end position="50"/>
    </location>
</feature>
<comment type="caution">
    <text evidence="2">The sequence shown here is derived from an EMBL/GenBank/DDBJ whole genome shotgun (WGS) entry which is preliminary data.</text>
</comment>